<feature type="region of interest" description="Disordered" evidence="3">
    <location>
        <begin position="477"/>
        <end position="518"/>
    </location>
</feature>
<evidence type="ECO:0000313" key="6">
    <source>
        <dbReference type="Proteomes" id="UP000660262"/>
    </source>
</evidence>
<evidence type="ECO:0000256" key="2">
    <source>
        <dbReference type="PROSITE-ProRule" id="PRU00176"/>
    </source>
</evidence>
<dbReference type="GO" id="GO:0009535">
    <property type="term" value="C:chloroplast thylakoid membrane"/>
    <property type="evidence" value="ECO:0007669"/>
    <property type="project" value="TreeGrafter"/>
</dbReference>
<feature type="compositionally biased region" description="Basic and acidic residues" evidence="3">
    <location>
        <begin position="477"/>
        <end position="488"/>
    </location>
</feature>
<dbReference type="AlphaFoldDB" id="A0A830HCR1"/>
<dbReference type="PROSITE" id="PS50102">
    <property type="entry name" value="RRM"/>
    <property type="match status" value="2"/>
</dbReference>
<name>A0A830HCR1_9CHLO</name>
<feature type="compositionally biased region" description="Basic and acidic residues" evidence="3">
    <location>
        <begin position="327"/>
        <end position="344"/>
    </location>
</feature>
<proteinExistence type="predicted"/>
<feature type="domain" description="RRM" evidence="4">
    <location>
        <begin position="77"/>
        <end position="155"/>
    </location>
</feature>
<evidence type="ECO:0000259" key="4">
    <source>
        <dbReference type="PROSITE" id="PS50102"/>
    </source>
</evidence>
<organism evidence="5 6">
    <name type="scientific">Pycnococcus provasolii</name>
    <dbReference type="NCBI Taxonomy" id="41880"/>
    <lineage>
        <taxon>Eukaryota</taxon>
        <taxon>Viridiplantae</taxon>
        <taxon>Chlorophyta</taxon>
        <taxon>Pseudoscourfieldiophyceae</taxon>
        <taxon>Pseudoscourfieldiales</taxon>
        <taxon>Pycnococcaceae</taxon>
        <taxon>Pycnococcus</taxon>
    </lineage>
</organism>
<feature type="compositionally biased region" description="Gly residues" evidence="3">
    <location>
        <begin position="314"/>
        <end position="326"/>
    </location>
</feature>
<feature type="region of interest" description="Disordered" evidence="3">
    <location>
        <begin position="301"/>
        <end position="344"/>
    </location>
</feature>
<evidence type="ECO:0000256" key="3">
    <source>
        <dbReference type="SAM" id="MobiDB-lite"/>
    </source>
</evidence>
<feature type="compositionally biased region" description="Basic and acidic residues" evidence="3">
    <location>
        <begin position="9"/>
        <end position="24"/>
    </location>
</feature>
<dbReference type="InterPro" id="IPR035979">
    <property type="entry name" value="RBD_domain_sf"/>
</dbReference>
<dbReference type="EMBL" id="BNJQ01000008">
    <property type="protein sequence ID" value="GHP04815.1"/>
    <property type="molecule type" value="Genomic_DNA"/>
</dbReference>
<feature type="region of interest" description="Disordered" evidence="3">
    <location>
        <begin position="531"/>
        <end position="566"/>
    </location>
</feature>
<evidence type="ECO:0000256" key="1">
    <source>
        <dbReference type="ARBA" id="ARBA00022884"/>
    </source>
</evidence>
<protein>
    <recommendedName>
        <fullName evidence="4">RRM domain-containing protein</fullName>
    </recommendedName>
</protein>
<dbReference type="PANTHER" id="PTHR48025">
    <property type="entry name" value="OS02G0815200 PROTEIN"/>
    <property type="match status" value="1"/>
</dbReference>
<dbReference type="SUPFAM" id="SSF54928">
    <property type="entry name" value="RNA-binding domain, RBD"/>
    <property type="match status" value="1"/>
</dbReference>
<dbReference type="GO" id="GO:1901259">
    <property type="term" value="P:chloroplast rRNA processing"/>
    <property type="evidence" value="ECO:0007669"/>
    <property type="project" value="TreeGrafter"/>
</dbReference>
<dbReference type="InterPro" id="IPR000504">
    <property type="entry name" value="RRM_dom"/>
</dbReference>
<reference evidence="5" key="1">
    <citation type="submission" date="2020-10" db="EMBL/GenBank/DDBJ databases">
        <title>Unveiling of a novel bifunctional photoreceptor, Dualchrome1, isolated from a cosmopolitan green alga.</title>
        <authorList>
            <person name="Suzuki S."/>
            <person name="Kawachi M."/>
        </authorList>
    </citation>
    <scope>NUCLEOTIDE SEQUENCE</scope>
    <source>
        <strain evidence="5">NIES 2893</strain>
    </source>
</reference>
<feature type="domain" description="RRM" evidence="4">
    <location>
        <begin position="221"/>
        <end position="297"/>
    </location>
</feature>
<dbReference type="InterPro" id="IPR012677">
    <property type="entry name" value="Nucleotide-bd_a/b_plait_sf"/>
</dbReference>
<dbReference type="Pfam" id="PF00076">
    <property type="entry name" value="RRM_1"/>
    <property type="match status" value="2"/>
</dbReference>
<dbReference type="GO" id="GO:0003729">
    <property type="term" value="F:mRNA binding"/>
    <property type="evidence" value="ECO:0007669"/>
    <property type="project" value="TreeGrafter"/>
</dbReference>
<dbReference type="SMART" id="SM00360">
    <property type="entry name" value="RRM"/>
    <property type="match status" value="2"/>
</dbReference>
<feature type="region of interest" description="Disordered" evidence="3">
    <location>
        <begin position="1"/>
        <end position="70"/>
    </location>
</feature>
<feature type="compositionally biased region" description="Gly residues" evidence="3">
    <location>
        <begin position="41"/>
        <end position="50"/>
    </location>
</feature>
<dbReference type="OrthoDB" id="439808at2759"/>
<comment type="caution">
    <text evidence="5">The sequence shown here is derived from an EMBL/GenBank/DDBJ whole genome shotgun (WGS) entry which is preliminary data.</text>
</comment>
<gene>
    <name evidence="5" type="ORF">PPROV_000356700</name>
</gene>
<accession>A0A830HCR1</accession>
<sequence length="566" mass="61314">MADGSRSPPPERGRSSDHDDERDGINLGNADDGHADEHAHVGGGHAGAGDEGGEANPHLQGEAPLVPPADTPGIEAFKVFVGGLNWEIDDQALGEAFECCGTVTGAHVQMDHATGRNKGFGFVTFADMESRERAIQDLNKTVIRGREVSVNVAFEKGDAQRSQRPSYRSGDGGDGGRYQDSRYSDRNSQMLRRTMGGGVSKGSYHMPDRSRGSQQAGGRKHRINIRNLPAGCTWSSLKDYLRANVGQVQYTATNAGPDGETTGVADFDSEREMLSAISKINGMDFDGNRIRVTEVQASAHNDYDDRGGYDYGSQGRGSGAGAGGRYAGREEDYYGRGGGGERGREVYYEDQRDYDGGRDYYVRADTRGGGGGAPVVYDRAPPSRGVPRAAAAAYDDREYYDDRDLQPRYAAREQYQPDEMRGGRGGAVQYATRPQRGYPPAAAEDVRAGGGYAQRSGGGYVQRSGGVAPRVAQYRDEDYGRYEERPVAREPPAMRAVARGGDPYENLPAHAGRYDAGYSSRSYAQPRYEADDQLHYTESAPPAQGGYAARREAAPAGVRRTYQRRA</sequence>
<dbReference type="PANTHER" id="PTHR48025:SF13">
    <property type="entry name" value="OS05G0223500 PROTEIN"/>
    <property type="match status" value="1"/>
</dbReference>
<dbReference type="InterPro" id="IPR050502">
    <property type="entry name" value="Euk_RNA-bind_prot"/>
</dbReference>
<keyword evidence="1 2" id="KW-0694">RNA-binding</keyword>
<feature type="compositionally biased region" description="Basic and acidic residues" evidence="3">
    <location>
        <begin position="31"/>
        <end position="40"/>
    </location>
</feature>
<evidence type="ECO:0000313" key="5">
    <source>
        <dbReference type="EMBL" id="GHP04815.1"/>
    </source>
</evidence>
<dbReference type="Gene3D" id="3.30.70.330">
    <property type="match status" value="2"/>
</dbReference>
<keyword evidence="6" id="KW-1185">Reference proteome</keyword>
<feature type="region of interest" description="Disordered" evidence="3">
    <location>
        <begin position="154"/>
        <end position="222"/>
    </location>
</feature>
<dbReference type="Proteomes" id="UP000660262">
    <property type="component" value="Unassembled WGS sequence"/>
</dbReference>